<evidence type="ECO:0000256" key="7">
    <source>
        <dbReference type="SAM" id="Phobius"/>
    </source>
</evidence>
<evidence type="ECO:0000256" key="4">
    <source>
        <dbReference type="ARBA" id="ARBA00022692"/>
    </source>
</evidence>
<feature type="domain" description="Type II secretion system protein GspF" evidence="8">
    <location>
        <begin position="226"/>
        <end position="347"/>
    </location>
</feature>
<evidence type="ECO:0000256" key="1">
    <source>
        <dbReference type="ARBA" id="ARBA00004651"/>
    </source>
</evidence>
<comment type="caution">
    <text evidence="9">The sequence shown here is derived from an EMBL/GenBank/DDBJ whole genome shotgun (WGS) entry which is preliminary data.</text>
</comment>
<dbReference type="Pfam" id="PF00482">
    <property type="entry name" value="T2SSF"/>
    <property type="match status" value="2"/>
</dbReference>
<evidence type="ECO:0000313" key="10">
    <source>
        <dbReference type="Proteomes" id="UP001529343"/>
    </source>
</evidence>
<dbReference type="InterPro" id="IPR042094">
    <property type="entry name" value="T2SS_GspF_sf"/>
</dbReference>
<keyword evidence="4 7" id="KW-0812">Transmembrane</keyword>
<protein>
    <submittedName>
        <fullName evidence="9">Type II secretion system F family protein</fullName>
    </submittedName>
</protein>
<keyword evidence="6 7" id="KW-0472">Membrane</keyword>
<dbReference type="RefSeq" id="WP_289585749.1">
    <property type="nucleotide sequence ID" value="NZ_JAUDDW010000004.1"/>
</dbReference>
<dbReference type="InterPro" id="IPR018076">
    <property type="entry name" value="T2SS_GspF_dom"/>
</dbReference>
<sequence length="356" mass="40962">MRGHTILTRRYRWARSHLKKRPSTKTVKFTPFVQGQWFLLVHDLLTVGFSLQHALRFTKTVMPALQPLLTDVEQQMAAGEMLATGLQKYVSQDLYYQLRLAELHGALPQTLKELGTLRLTEARQRRKLRGLLQYPLLLLGMLAIVVSGLVIFVYPELNSWQTHAQGGAWREISLNLGLYLLTGLVIIGAFQWRHWRRLTTCQRMVWRCRLPFFGRCFRLYYGYYLTTNLAGMLRHGLSLKEIIRVTGQYDPQSLLYQFGAIIRELVAEGKQVDEVIIHYPFIPDELLVFINKGATLEELGDELAVFTQLQFKRLVKAIEGLLLWVQPVIFVLIAGIIVALYLSILLPIYHSLQGVA</sequence>
<keyword evidence="5 7" id="KW-1133">Transmembrane helix</keyword>
<evidence type="ECO:0000256" key="2">
    <source>
        <dbReference type="ARBA" id="ARBA00005745"/>
    </source>
</evidence>
<dbReference type="Proteomes" id="UP001529343">
    <property type="component" value="Unassembled WGS sequence"/>
</dbReference>
<evidence type="ECO:0000256" key="6">
    <source>
        <dbReference type="ARBA" id="ARBA00023136"/>
    </source>
</evidence>
<reference evidence="10" key="1">
    <citation type="submission" date="2023-06" db="EMBL/GenBank/DDBJ databases">
        <title>Identification and characterization of horizontal gene transfer across gut microbiota members of farm animals based on homology search.</title>
        <authorList>
            <person name="Zeman M."/>
            <person name="Kubasova T."/>
            <person name="Jahodarova E."/>
            <person name="Nykrynova M."/>
            <person name="Rychlik I."/>
        </authorList>
    </citation>
    <scope>NUCLEOTIDE SEQUENCE [LARGE SCALE GENOMIC DNA]</scope>
    <source>
        <strain evidence="10">161_Gplus</strain>
    </source>
</reference>
<accession>A0ABT7UW82</accession>
<dbReference type="PANTHER" id="PTHR30012:SF0">
    <property type="entry name" value="TYPE II SECRETION SYSTEM PROTEIN F-RELATED"/>
    <property type="match status" value="1"/>
</dbReference>
<dbReference type="InterPro" id="IPR003004">
    <property type="entry name" value="GspF/PilC"/>
</dbReference>
<evidence type="ECO:0000256" key="5">
    <source>
        <dbReference type="ARBA" id="ARBA00022989"/>
    </source>
</evidence>
<dbReference type="InterPro" id="IPR036640">
    <property type="entry name" value="ABC1_TM_sf"/>
</dbReference>
<keyword evidence="3" id="KW-1003">Cell membrane</keyword>
<name>A0ABT7UW82_9LACO</name>
<dbReference type="SUPFAM" id="SSF90123">
    <property type="entry name" value="ABC transporter transmembrane region"/>
    <property type="match status" value="1"/>
</dbReference>
<feature type="transmembrane region" description="Helical" evidence="7">
    <location>
        <begin position="131"/>
        <end position="152"/>
    </location>
</feature>
<organism evidence="9 10">
    <name type="scientific">Limosilactobacillus pontis</name>
    <dbReference type="NCBI Taxonomy" id="35787"/>
    <lineage>
        <taxon>Bacteria</taxon>
        <taxon>Bacillati</taxon>
        <taxon>Bacillota</taxon>
        <taxon>Bacilli</taxon>
        <taxon>Lactobacillales</taxon>
        <taxon>Lactobacillaceae</taxon>
        <taxon>Limosilactobacillus</taxon>
    </lineage>
</organism>
<dbReference type="Gene3D" id="1.20.81.30">
    <property type="entry name" value="Type II secretion system (T2SS), domain F"/>
    <property type="match status" value="2"/>
</dbReference>
<keyword evidence="10" id="KW-1185">Reference proteome</keyword>
<gene>
    <name evidence="9" type="ORF">QUW44_01950</name>
</gene>
<feature type="domain" description="Type II secretion system protein GspF" evidence="8">
    <location>
        <begin position="43"/>
        <end position="155"/>
    </location>
</feature>
<evidence type="ECO:0000259" key="8">
    <source>
        <dbReference type="Pfam" id="PF00482"/>
    </source>
</evidence>
<dbReference type="PANTHER" id="PTHR30012">
    <property type="entry name" value="GENERAL SECRETION PATHWAY PROTEIN"/>
    <property type="match status" value="1"/>
</dbReference>
<comment type="similarity">
    <text evidence="2">Belongs to the GSP F family.</text>
</comment>
<feature type="transmembrane region" description="Helical" evidence="7">
    <location>
        <begin position="321"/>
        <end position="349"/>
    </location>
</feature>
<proteinExistence type="inferred from homology"/>
<evidence type="ECO:0000313" key="9">
    <source>
        <dbReference type="EMBL" id="MDM8265934.1"/>
    </source>
</evidence>
<dbReference type="EMBL" id="JAUDDW010000004">
    <property type="protein sequence ID" value="MDM8265934.1"/>
    <property type="molecule type" value="Genomic_DNA"/>
</dbReference>
<evidence type="ECO:0000256" key="3">
    <source>
        <dbReference type="ARBA" id="ARBA00022475"/>
    </source>
</evidence>
<feature type="transmembrane region" description="Helical" evidence="7">
    <location>
        <begin position="172"/>
        <end position="190"/>
    </location>
</feature>
<comment type="subcellular location">
    <subcellularLocation>
        <location evidence="1">Cell membrane</location>
        <topology evidence="1">Multi-pass membrane protein</topology>
    </subcellularLocation>
</comment>